<dbReference type="OrthoDB" id="9783723at2"/>
<reference evidence="3 4" key="1">
    <citation type="submission" date="2014-11" db="EMBL/GenBank/DDBJ databases">
        <title>Genome sequence and analysis of novel Kurthia sp.</title>
        <authorList>
            <person name="Lawson J.N."/>
            <person name="Gonzalez J.E."/>
            <person name="Rinauldi L."/>
            <person name="Xuan Z."/>
            <person name="Firman A."/>
            <person name="Shaddox L."/>
            <person name="Trudeau A."/>
            <person name="Shah S."/>
            <person name="Reiman D."/>
        </authorList>
    </citation>
    <scope>NUCLEOTIDE SEQUENCE [LARGE SCALE GENOMIC DNA]</scope>
    <source>
        <strain evidence="3 4">3B1D</strain>
    </source>
</reference>
<feature type="domain" description="Transcription regulator PadR C-terminal" evidence="2">
    <location>
        <begin position="98"/>
        <end position="179"/>
    </location>
</feature>
<evidence type="ECO:0008006" key="5">
    <source>
        <dbReference type="Google" id="ProtNLM"/>
    </source>
</evidence>
<feature type="domain" description="Transcription regulator PadR N-terminal" evidence="1">
    <location>
        <begin position="11"/>
        <end position="84"/>
    </location>
</feature>
<evidence type="ECO:0000313" key="4">
    <source>
        <dbReference type="Proteomes" id="UP000288623"/>
    </source>
</evidence>
<protein>
    <recommendedName>
        <fullName evidence="5">Transcriptional regulator</fullName>
    </recommendedName>
</protein>
<dbReference type="AlphaFoldDB" id="A0A433RWT4"/>
<dbReference type="Pfam" id="PF10400">
    <property type="entry name" value="Vir_act_alpha_C"/>
    <property type="match status" value="1"/>
</dbReference>
<evidence type="ECO:0000259" key="1">
    <source>
        <dbReference type="Pfam" id="PF03551"/>
    </source>
</evidence>
<evidence type="ECO:0000259" key="2">
    <source>
        <dbReference type="Pfam" id="PF10400"/>
    </source>
</evidence>
<dbReference type="Pfam" id="PF03551">
    <property type="entry name" value="PadR"/>
    <property type="match status" value="1"/>
</dbReference>
<evidence type="ECO:0000313" key="3">
    <source>
        <dbReference type="EMBL" id="RUS57741.1"/>
    </source>
</evidence>
<dbReference type="RefSeq" id="WP_158620956.1">
    <property type="nucleotide sequence ID" value="NZ_JTFC01000012.1"/>
</dbReference>
<dbReference type="Proteomes" id="UP000288623">
    <property type="component" value="Unassembled WGS sequence"/>
</dbReference>
<sequence>MKRYSATTYAILGLLTTHCRTGYDIKRMIDTSLSHFWKISYGQIYPSLKLLVEDGLIERHDQTGSTKVERVEYTLTNEGQELLKQWLQEPVEKFSNEKNEVLLRLFLSDEEQTTTTIQQIEKYRAVQYEKLETYELIEHSLRTGPVTMHRKRGLLTLQFGKKMSRAIVEWCDETITELR</sequence>
<dbReference type="PANTHER" id="PTHR43252:SF6">
    <property type="entry name" value="NEGATIVE TRANSCRIPTION REGULATOR PADR"/>
    <property type="match status" value="1"/>
</dbReference>
<dbReference type="Gene3D" id="6.10.140.190">
    <property type="match status" value="1"/>
</dbReference>
<dbReference type="Gene3D" id="1.10.10.10">
    <property type="entry name" value="Winged helix-like DNA-binding domain superfamily/Winged helix DNA-binding domain"/>
    <property type="match status" value="1"/>
</dbReference>
<dbReference type="InterPro" id="IPR018309">
    <property type="entry name" value="Tscrpt_reg_PadR_C"/>
</dbReference>
<proteinExistence type="predicted"/>
<organism evidence="3 4">
    <name type="scientific">Candidatus Kurthia intestinigallinarum</name>
    <dbReference type="NCBI Taxonomy" id="1562256"/>
    <lineage>
        <taxon>Bacteria</taxon>
        <taxon>Bacillati</taxon>
        <taxon>Bacillota</taxon>
        <taxon>Bacilli</taxon>
        <taxon>Bacillales</taxon>
        <taxon>Caryophanaceae</taxon>
        <taxon>Kurthia</taxon>
    </lineage>
</organism>
<dbReference type="EMBL" id="JTFC01000012">
    <property type="protein sequence ID" value="RUS57741.1"/>
    <property type="molecule type" value="Genomic_DNA"/>
</dbReference>
<gene>
    <name evidence="3" type="ORF">QI30_04075</name>
</gene>
<keyword evidence="4" id="KW-1185">Reference proteome</keyword>
<dbReference type="InterPro" id="IPR036388">
    <property type="entry name" value="WH-like_DNA-bd_sf"/>
</dbReference>
<dbReference type="SUPFAM" id="SSF46785">
    <property type="entry name" value="Winged helix' DNA-binding domain"/>
    <property type="match status" value="1"/>
</dbReference>
<name>A0A433RWT4_9BACL</name>
<dbReference type="InterPro" id="IPR036390">
    <property type="entry name" value="WH_DNA-bd_sf"/>
</dbReference>
<accession>A0A433RWT4</accession>
<comment type="caution">
    <text evidence="3">The sequence shown here is derived from an EMBL/GenBank/DDBJ whole genome shotgun (WGS) entry which is preliminary data.</text>
</comment>
<dbReference type="PANTHER" id="PTHR43252">
    <property type="entry name" value="TRANSCRIPTIONAL REGULATOR YQJI"/>
    <property type="match status" value="1"/>
</dbReference>
<dbReference type="InterPro" id="IPR005149">
    <property type="entry name" value="Tscrpt_reg_PadR_N"/>
</dbReference>